<reference evidence="1 2" key="1">
    <citation type="journal article" date="2019" name="Sci. Rep.">
        <title>Orb-weaving spider Araneus ventricosus genome elucidates the spidroin gene catalogue.</title>
        <authorList>
            <person name="Kono N."/>
            <person name="Nakamura H."/>
            <person name="Ohtoshi R."/>
            <person name="Moran D.A.P."/>
            <person name="Shinohara A."/>
            <person name="Yoshida Y."/>
            <person name="Fujiwara M."/>
            <person name="Mori M."/>
            <person name="Tomita M."/>
            <person name="Arakawa K."/>
        </authorList>
    </citation>
    <scope>NUCLEOTIDE SEQUENCE [LARGE SCALE GENOMIC DNA]</scope>
</reference>
<proteinExistence type="predicted"/>
<keyword evidence="2" id="KW-1185">Reference proteome</keyword>
<evidence type="ECO:0008006" key="3">
    <source>
        <dbReference type="Google" id="ProtNLM"/>
    </source>
</evidence>
<dbReference type="InterPro" id="IPR036397">
    <property type="entry name" value="RNaseH_sf"/>
</dbReference>
<protein>
    <recommendedName>
        <fullName evidence="3">Tc1-like transposase DDE domain-containing protein</fullName>
    </recommendedName>
</protein>
<dbReference type="EMBL" id="BGPR01300504">
    <property type="protein sequence ID" value="GBN64892.1"/>
    <property type="molecule type" value="Genomic_DNA"/>
</dbReference>
<dbReference type="Proteomes" id="UP000499080">
    <property type="component" value="Unassembled WGS sequence"/>
</dbReference>
<dbReference type="GO" id="GO:0003676">
    <property type="term" value="F:nucleic acid binding"/>
    <property type="evidence" value="ECO:0007669"/>
    <property type="project" value="InterPro"/>
</dbReference>
<comment type="caution">
    <text evidence="1">The sequence shown here is derived from an EMBL/GenBank/DDBJ whole genome shotgun (WGS) entry which is preliminary data.</text>
</comment>
<organism evidence="1 2">
    <name type="scientific">Araneus ventricosus</name>
    <name type="common">Orbweaver spider</name>
    <name type="synonym">Epeira ventricosa</name>
    <dbReference type="NCBI Taxonomy" id="182803"/>
    <lineage>
        <taxon>Eukaryota</taxon>
        <taxon>Metazoa</taxon>
        <taxon>Ecdysozoa</taxon>
        <taxon>Arthropoda</taxon>
        <taxon>Chelicerata</taxon>
        <taxon>Arachnida</taxon>
        <taxon>Araneae</taxon>
        <taxon>Araneomorphae</taxon>
        <taxon>Entelegynae</taxon>
        <taxon>Araneoidea</taxon>
        <taxon>Araneidae</taxon>
        <taxon>Araneus</taxon>
    </lineage>
</organism>
<gene>
    <name evidence="1" type="ORF">AVEN_72266_1</name>
</gene>
<feature type="non-terminal residue" evidence="1">
    <location>
        <position position="1"/>
    </location>
</feature>
<dbReference type="OrthoDB" id="4843387at2759"/>
<dbReference type="AlphaFoldDB" id="A0A4Y2QNH5"/>
<evidence type="ECO:0000313" key="2">
    <source>
        <dbReference type="Proteomes" id="UP000499080"/>
    </source>
</evidence>
<accession>A0A4Y2QNH5</accession>
<evidence type="ECO:0000313" key="1">
    <source>
        <dbReference type="EMBL" id="GBN64892.1"/>
    </source>
</evidence>
<name>A0A4Y2QNH5_ARAVE</name>
<sequence length="37" mass="4401">EEIHRMEWPVCSPDLNPKEHAWDVVGRGMEERYPPPL</sequence>
<dbReference type="Gene3D" id="3.30.420.10">
    <property type="entry name" value="Ribonuclease H-like superfamily/Ribonuclease H"/>
    <property type="match status" value="1"/>
</dbReference>